<evidence type="ECO:0000256" key="3">
    <source>
        <dbReference type="ARBA" id="ARBA00022989"/>
    </source>
</evidence>
<gene>
    <name evidence="6" type="ORF">GT747_03680</name>
    <name evidence="7" type="ORF">SAMN05444424_1423</name>
</gene>
<dbReference type="GO" id="GO:0005886">
    <property type="term" value="C:plasma membrane"/>
    <property type="evidence" value="ECO:0007669"/>
    <property type="project" value="UniProtKB-ARBA"/>
</dbReference>
<organism evidence="7 8">
    <name type="scientific">Bittarella massiliensis</name>
    <name type="common">ex Durand et al. 2017</name>
    <dbReference type="NCBI Taxonomy" id="1720313"/>
    <lineage>
        <taxon>Bacteria</taxon>
        <taxon>Bacillati</taxon>
        <taxon>Bacillota</taxon>
        <taxon>Clostridia</taxon>
        <taxon>Eubacteriales</taxon>
        <taxon>Oscillospiraceae</taxon>
        <taxon>Bittarella (ex Durand et al. 2017)</taxon>
    </lineage>
</organism>
<feature type="transmembrane region" description="Helical" evidence="5">
    <location>
        <begin position="20"/>
        <end position="48"/>
    </location>
</feature>
<feature type="transmembrane region" description="Helical" evidence="5">
    <location>
        <begin position="262"/>
        <end position="284"/>
    </location>
</feature>
<reference evidence="6 9" key="3">
    <citation type="journal article" date="2019" name="Nat. Med.">
        <title>A library of human gut bacterial isolates paired with longitudinal multiomics data enables mechanistic microbiome research.</title>
        <authorList>
            <person name="Poyet M."/>
            <person name="Groussin M."/>
            <person name="Gibbons S.M."/>
            <person name="Avila-Pacheco J."/>
            <person name="Jiang X."/>
            <person name="Kearney S.M."/>
            <person name="Perrotta A.R."/>
            <person name="Berdy B."/>
            <person name="Zhao S."/>
            <person name="Lieberman T.D."/>
            <person name="Swanson P.K."/>
            <person name="Smith M."/>
            <person name="Roesemann S."/>
            <person name="Alexander J.E."/>
            <person name="Rich S.A."/>
            <person name="Livny J."/>
            <person name="Vlamakis H."/>
            <person name="Clish C."/>
            <person name="Bullock K."/>
            <person name="Deik A."/>
            <person name="Scott J."/>
            <person name="Pierce K.A."/>
            <person name="Xavier R.J."/>
            <person name="Alm E.J."/>
        </authorList>
    </citation>
    <scope>NUCLEOTIDE SEQUENCE [LARGE SCALE GENOMIC DNA]</scope>
    <source>
        <strain evidence="6 9">BIOML-A2</strain>
    </source>
</reference>
<keyword evidence="2 5" id="KW-0812">Transmembrane</keyword>
<dbReference type="InterPro" id="IPR003339">
    <property type="entry name" value="ABC/ECF_trnsptr_transmembrane"/>
</dbReference>
<evidence type="ECO:0000313" key="6">
    <source>
        <dbReference type="EMBL" id="MZL68876.1"/>
    </source>
</evidence>
<dbReference type="Proteomes" id="UP000474718">
    <property type="component" value="Unassembled WGS sequence"/>
</dbReference>
<protein>
    <submittedName>
        <fullName evidence="7">Energy-coupling factor transport system permease protein</fullName>
    </submittedName>
    <submittedName>
        <fullName evidence="6">Energy-coupling factor transporter transmembrane protein EcfT</fullName>
    </submittedName>
</protein>
<accession>A0AAQ1MD25</accession>
<keyword evidence="4 5" id="KW-0472">Membrane</keyword>
<feature type="transmembrane region" description="Helical" evidence="5">
    <location>
        <begin position="228"/>
        <end position="250"/>
    </location>
</feature>
<dbReference type="EMBL" id="WWVX01000002">
    <property type="protein sequence ID" value="MZL68876.1"/>
    <property type="molecule type" value="Genomic_DNA"/>
</dbReference>
<comment type="caution">
    <text evidence="7">The sequence shown here is derived from an EMBL/GenBank/DDBJ whole genome shotgun (WGS) entry which is preliminary data.</text>
</comment>
<evidence type="ECO:0000256" key="2">
    <source>
        <dbReference type="ARBA" id="ARBA00022692"/>
    </source>
</evidence>
<sequence>MRAPPREGGFARCHPLVTFAYFAALVVASVFSLHPLLLGLTFCSALLYALLQRGAAALRLALLFLLPAVVLTALINPLFNHRGATVLFYLADNPMTAEAFLYGLATGVLMGGILLWFSCMGPLFRSDKVVYLFGRVSPALSLTLSICLRFVPLLKARFGEVSMGQRCLGRGGQGGPLSRLRVFGRELSILLSWSLEAAIATSDSMEARGYGLKGRTSFHTFRFTRQDGALLGLIGGLFAAACTGIFSGAWEVAFYPKIVFPPASPLFVCSAAAYGALLLLPPLINWKGERQWKRSAVSD</sequence>
<evidence type="ECO:0000313" key="8">
    <source>
        <dbReference type="Proteomes" id="UP000184089"/>
    </source>
</evidence>
<reference evidence="8" key="2">
    <citation type="submission" date="2016-11" db="EMBL/GenBank/DDBJ databases">
        <authorList>
            <person name="Jaros S."/>
            <person name="Januszkiewicz K."/>
            <person name="Wedrychowicz H."/>
        </authorList>
    </citation>
    <scope>NUCLEOTIDE SEQUENCE [LARGE SCALE GENOMIC DNA]</scope>
    <source>
        <strain evidence="8">DSM 4029</strain>
    </source>
</reference>
<evidence type="ECO:0000256" key="4">
    <source>
        <dbReference type="ARBA" id="ARBA00023136"/>
    </source>
</evidence>
<feature type="transmembrane region" description="Helical" evidence="5">
    <location>
        <begin position="99"/>
        <end position="117"/>
    </location>
</feature>
<keyword evidence="9" id="KW-1185">Reference proteome</keyword>
<reference evidence="7" key="1">
    <citation type="submission" date="2016-11" db="EMBL/GenBank/DDBJ databases">
        <authorList>
            <person name="Varghese N."/>
            <person name="Submissions S."/>
        </authorList>
    </citation>
    <scope>NUCLEOTIDE SEQUENCE</scope>
    <source>
        <strain evidence="7">DSM 4029</strain>
    </source>
</reference>
<comment type="subcellular location">
    <subcellularLocation>
        <location evidence="1">Membrane</location>
        <topology evidence="1">Multi-pass membrane protein</topology>
    </subcellularLocation>
</comment>
<dbReference type="EMBL" id="FQVY01000002">
    <property type="protein sequence ID" value="SHG08884.1"/>
    <property type="molecule type" value="Genomic_DNA"/>
</dbReference>
<evidence type="ECO:0000256" key="1">
    <source>
        <dbReference type="ARBA" id="ARBA00004141"/>
    </source>
</evidence>
<feature type="transmembrane region" description="Helical" evidence="5">
    <location>
        <begin position="60"/>
        <end position="79"/>
    </location>
</feature>
<dbReference type="Proteomes" id="UP000184089">
    <property type="component" value="Unassembled WGS sequence"/>
</dbReference>
<evidence type="ECO:0000313" key="9">
    <source>
        <dbReference type="Proteomes" id="UP000474718"/>
    </source>
</evidence>
<name>A0AAQ1MD25_9FIRM</name>
<proteinExistence type="predicted"/>
<evidence type="ECO:0000256" key="5">
    <source>
        <dbReference type="SAM" id="Phobius"/>
    </source>
</evidence>
<dbReference type="RefSeq" id="WP_021657865.1">
    <property type="nucleotide sequence ID" value="NZ_FQVY01000002.1"/>
</dbReference>
<dbReference type="CDD" id="cd16914">
    <property type="entry name" value="EcfT"/>
    <property type="match status" value="1"/>
</dbReference>
<feature type="transmembrane region" description="Helical" evidence="5">
    <location>
        <begin position="129"/>
        <end position="151"/>
    </location>
</feature>
<evidence type="ECO:0000313" key="7">
    <source>
        <dbReference type="EMBL" id="SHG08884.1"/>
    </source>
</evidence>
<keyword evidence="3 5" id="KW-1133">Transmembrane helix</keyword>
<dbReference type="AlphaFoldDB" id="A0AAQ1MD25"/>